<feature type="transmembrane region" description="Helical" evidence="7">
    <location>
        <begin position="315"/>
        <end position="338"/>
    </location>
</feature>
<keyword evidence="10" id="KW-1185">Reference proteome</keyword>
<dbReference type="PANTHER" id="PTHR23517">
    <property type="entry name" value="RESISTANCE PROTEIN MDTM, PUTATIVE-RELATED-RELATED"/>
    <property type="match status" value="1"/>
</dbReference>
<evidence type="ECO:0000256" key="2">
    <source>
        <dbReference type="ARBA" id="ARBA00022448"/>
    </source>
</evidence>
<proteinExistence type="predicted"/>
<keyword evidence="6 7" id="KW-0472">Membrane</keyword>
<keyword evidence="3" id="KW-1003">Cell membrane</keyword>
<dbReference type="Gene3D" id="1.20.1250.20">
    <property type="entry name" value="MFS general substrate transporter like domains"/>
    <property type="match status" value="2"/>
</dbReference>
<dbReference type="AlphaFoldDB" id="A0A402AVY5"/>
<keyword evidence="4 7" id="KW-0812">Transmembrane</keyword>
<evidence type="ECO:0000256" key="3">
    <source>
        <dbReference type="ARBA" id="ARBA00022475"/>
    </source>
</evidence>
<reference evidence="10" key="1">
    <citation type="submission" date="2018-12" db="EMBL/GenBank/DDBJ databases">
        <title>Tengunoibacter tsumagoiensis gen. nov., sp. nov., Dictyobacter kobayashii sp. nov., D. alpinus sp. nov., and D. joshuensis sp. nov. and description of Dictyobacteraceae fam. nov. within the order Ktedonobacterales isolated from Tengu-no-mugimeshi.</title>
        <authorList>
            <person name="Wang C.M."/>
            <person name="Zheng Y."/>
            <person name="Sakai Y."/>
            <person name="Toyoda A."/>
            <person name="Minakuchi Y."/>
            <person name="Abe K."/>
            <person name="Yokota A."/>
            <person name="Yabe S."/>
        </authorList>
    </citation>
    <scope>NUCLEOTIDE SEQUENCE [LARGE SCALE GENOMIC DNA]</scope>
    <source>
        <strain evidence="10">Uno11</strain>
    </source>
</reference>
<dbReference type="InterPro" id="IPR011701">
    <property type="entry name" value="MFS"/>
</dbReference>
<dbReference type="Proteomes" id="UP000287188">
    <property type="component" value="Unassembled WGS sequence"/>
</dbReference>
<feature type="transmembrane region" description="Helical" evidence="7">
    <location>
        <begin position="380"/>
        <end position="399"/>
    </location>
</feature>
<feature type="transmembrane region" description="Helical" evidence="7">
    <location>
        <begin position="187"/>
        <end position="208"/>
    </location>
</feature>
<gene>
    <name evidence="9" type="ORF">KDK_71100</name>
</gene>
<dbReference type="OrthoDB" id="145108at2"/>
<evidence type="ECO:0000259" key="8">
    <source>
        <dbReference type="PROSITE" id="PS50850"/>
    </source>
</evidence>
<evidence type="ECO:0000256" key="6">
    <source>
        <dbReference type="ARBA" id="ARBA00023136"/>
    </source>
</evidence>
<feature type="transmembrane region" description="Helical" evidence="7">
    <location>
        <begin position="449"/>
        <end position="470"/>
    </location>
</feature>
<dbReference type="EMBL" id="BIFS01000002">
    <property type="protein sequence ID" value="GCE23310.1"/>
    <property type="molecule type" value="Genomic_DNA"/>
</dbReference>
<feature type="transmembrane region" description="Helical" evidence="7">
    <location>
        <begin position="79"/>
        <end position="100"/>
    </location>
</feature>
<keyword evidence="5 7" id="KW-1133">Transmembrane helix</keyword>
<dbReference type="GO" id="GO:0022857">
    <property type="term" value="F:transmembrane transporter activity"/>
    <property type="evidence" value="ECO:0007669"/>
    <property type="project" value="InterPro"/>
</dbReference>
<dbReference type="PANTHER" id="PTHR23517:SF13">
    <property type="entry name" value="MAJOR FACILITATOR SUPERFAMILY MFS_1"/>
    <property type="match status" value="1"/>
</dbReference>
<evidence type="ECO:0000313" key="9">
    <source>
        <dbReference type="EMBL" id="GCE23310.1"/>
    </source>
</evidence>
<comment type="caution">
    <text evidence="9">The sequence shown here is derived from an EMBL/GenBank/DDBJ whole genome shotgun (WGS) entry which is preliminary data.</text>
</comment>
<sequence length="478" mass="51386">MDESMKQDVINNNNTIEQKASSLSQSQTLVGKLAVAESHARIPYLSISSNILSTLLLRVASRISFVLLGFYLGEHFASATMVALVLESFYISELALAPIAGSLSDRLGRKPFLFLAPVLGALAALCLMMAAWFYPRPDASHLDGHLLLLLLLILCGRLLEGATTALNAPACLGYITDTTVGAARLRARVMTAFEVATVGGLALAIPFGGQVSKWLGNAGFLIVIGLHVLNVLLVVFFVKESHQRVPQSVRHGSLMESLKLLRDKYIFTFLPAWLSINTLVGAWITLIVIMLTYPNPAADLRHPHQLLYGGFSKDIATLIFGGFGLFFLAGMGVWMLVLPRLRRTTIMMIGLIGLGLCVISLTAINGLGENLSMLSDSARTTLWVLLSVVVFGIVLLSGFTPASLTQMASISERMRGKRGAVMGLYSVVLGLGQLIGASIGGLAVDLAGFYGLMGFSAILGVLSLISVIYMRVHRHDLV</sequence>
<evidence type="ECO:0000256" key="1">
    <source>
        <dbReference type="ARBA" id="ARBA00004651"/>
    </source>
</evidence>
<feature type="domain" description="Major facilitator superfamily (MFS) profile" evidence="8">
    <location>
        <begin position="46"/>
        <end position="475"/>
    </location>
</feature>
<evidence type="ECO:0000313" key="10">
    <source>
        <dbReference type="Proteomes" id="UP000287188"/>
    </source>
</evidence>
<feature type="transmembrane region" description="Helical" evidence="7">
    <location>
        <begin position="112"/>
        <end position="134"/>
    </location>
</feature>
<feature type="transmembrane region" description="Helical" evidence="7">
    <location>
        <begin position="345"/>
        <end position="368"/>
    </location>
</feature>
<dbReference type="GO" id="GO:0005886">
    <property type="term" value="C:plasma membrane"/>
    <property type="evidence" value="ECO:0007669"/>
    <property type="project" value="UniProtKB-SubCell"/>
</dbReference>
<name>A0A402AVY5_9CHLR</name>
<feature type="transmembrane region" description="Helical" evidence="7">
    <location>
        <begin position="146"/>
        <end position="175"/>
    </location>
</feature>
<dbReference type="PROSITE" id="PS50850">
    <property type="entry name" value="MFS"/>
    <property type="match status" value="1"/>
</dbReference>
<dbReference type="InterPro" id="IPR050171">
    <property type="entry name" value="MFS_Transporters"/>
</dbReference>
<keyword evidence="2" id="KW-0813">Transport</keyword>
<feature type="transmembrane region" description="Helical" evidence="7">
    <location>
        <begin position="55"/>
        <end position="73"/>
    </location>
</feature>
<dbReference type="Pfam" id="PF07690">
    <property type="entry name" value="MFS_1"/>
    <property type="match status" value="2"/>
</dbReference>
<protein>
    <submittedName>
        <fullName evidence="9">MFS transporter</fullName>
    </submittedName>
</protein>
<accession>A0A402AVY5</accession>
<organism evidence="9 10">
    <name type="scientific">Dictyobacter kobayashii</name>
    <dbReference type="NCBI Taxonomy" id="2014872"/>
    <lineage>
        <taxon>Bacteria</taxon>
        <taxon>Bacillati</taxon>
        <taxon>Chloroflexota</taxon>
        <taxon>Ktedonobacteria</taxon>
        <taxon>Ktedonobacterales</taxon>
        <taxon>Dictyobacteraceae</taxon>
        <taxon>Dictyobacter</taxon>
    </lineage>
</organism>
<feature type="transmembrane region" description="Helical" evidence="7">
    <location>
        <begin position="420"/>
        <end position="443"/>
    </location>
</feature>
<feature type="transmembrane region" description="Helical" evidence="7">
    <location>
        <begin position="265"/>
        <end position="293"/>
    </location>
</feature>
<dbReference type="SUPFAM" id="SSF103473">
    <property type="entry name" value="MFS general substrate transporter"/>
    <property type="match status" value="1"/>
</dbReference>
<dbReference type="InterPro" id="IPR020846">
    <property type="entry name" value="MFS_dom"/>
</dbReference>
<comment type="subcellular location">
    <subcellularLocation>
        <location evidence="1">Cell membrane</location>
        <topology evidence="1">Multi-pass membrane protein</topology>
    </subcellularLocation>
</comment>
<evidence type="ECO:0000256" key="5">
    <source>
        <dbReference type="ARBA" id="ARBA00022989"/>
    </source>
</evidence>
<evidence type="ECO:0000256" key="7">
    <source>
        <dbReference type="SAM" id="Phobius"/>
    </source>
</evidence>
<feature type="transmembrane region" description="Helical" evidence="7">
    <location>
        <begin position="214"/>
        <end position="238"/>
    </location>
</feature>
<dbReference type="InterPro" id="IPR036259">
    <property type="entry name" value="MFS_trans_sf"/>
</dbReference>
<evidence type="ECO:0000256" key="4">
    <source>
        <dbReference type="ARBA" id="ARBA00022692"/>
    </source>
</evidence>